<dbReference type="AlphaFoldDB" id="A0A425C5D3"/>
<dbReference type="EMBL" id="MZMZ02005864">
    <property type="protein sequence ID" value="RQM12211.1"/>
    <property type="molecule type" value="Genomic_DNA"/>
</dbReference>
<gene>
    <name evidence="2" type="ORF">B5M09_008431</name>
</gene>
<dbReference type="InterPro" id="IPR004875">
    <property type="entry name" value="DDE_SF_endonuclease_dom"/>
</dbReference>
<evidence type="ECO:0000313" key="2">
    <source>
        <dbReference type="EMBL" id="RQM12211.1"/>
    </source>
</evidence>
<protein>
    <recommendedName>
        <fullName evidence="1">DDE-1 domain-containing protein</fullName>
    </recommendedName>
</protein>
<dbReference type="Proteomes" id="UP000284702">
    <property type="component" value="Unassembled WGS sequence"/>
</dbReference>
<accession>A0A425C5D3</accession>
<comment type="caution">
    <text evidence="2">The sequence shown here is derived from an EMBL/GenBank/DDBJ whole genome shotgun (WGS) entry which is preliminary data.</text>
</comment>
<keyword evidence="3" id="KW-1185">Reference proteome</keyword>
<name>A0A425C5D3_APHAT</name>
<evidence type="ECO:0000313" key="3">
    <source>
        <dbReference type="Proteomes" id="UP000284702"/>
    </source>
</evidence>
<dbReference type="GO" id="GO:0003676">
    <property type="term" value="F:nucleic acid binding"/>
    <property type="evidence" value="ECO:0007669"/>
    <property type="project" value="InterPro"/>
</dbReference>
<sequence length="123" mass="14057">MSKRSQGDLEDTHDIFAAEFHREYRAHGAESVYNVDETASFRPFLLAIPMQSKKKAWMDGRVWKSYLRTVLHDHMEEASVILVDNFDSHVSEASYKIINEELGSHLCRLPPNSTSMCQPLTSA</sequence>
<dbReference type="Pfam" id="PF03184">
    <property type="entry name" value="DDE_1"/>
    <property type="match status" value="1"/>
</dbReference>
<proteinExistence type="predicted"/>
<reference evidence="2" key="1">
    <citation type="submission" date="2018-07" db="EMBL/GenBank/DDBJ databases">
        <title>Annotation of Aphanomyces astaci genome assembly.</title>
        <authorList>
            <person name="Studholme D.J."/>
        </authorList>
    </citation>
    <scope>NUCLEOTIDE SEQUENCE [LARGE SCALE GENOMIC DNA]</scope>
    <source>
        <strain evidence="2">Pc</strain>
    </source>
</reference>
<evidence type="ECO:0000259" key="1">
    <source>
        <dbReference type="Pfam" id="PF03184"/>
    </source>
</evidence>
<organism evidence="2 3">
    <name type="scientific">Aphanomyces astaci</name>
    <name type="common">Crayfish plague agent</name>
    <dbReference type="NCBI Taxonomy" id="112090"/>
    <lineage>
        <taxon>Eukaryota</taxon>
        <taxon>Sar</taxon>
        <taxon>Stramenopiles</taxon>
        <taxon>Oomycota</taxon>
        <taxon>Saprolegniomycetes</taxon>
        <taxon>Saprolegniales</taxon>
        <taxon>Verrucalvaceae</taxon>
        <taxon>Aphanomyces</taxon>
    </lineage>
</organism>
<feature type="domain" description="DDE-1" evidence="1">
    <location>
        <begin position="49"/>
        <end position="120"/>
    </location>
</feature>